<keyword evidence="3" id="KW-1185">Reference proteome</keyword>
<organism evidence="2 3">
    <name type="scientific">Elysia crispata</name>
    <name type="common">lettuce slug</name>
    <dbReference type="NCBI Taxonomy" id="231223"/>
    <lineage>
        <taxon>Eukaryota</taxon>
        <taxon>Metazoa</taxon>
        <taxon>Spiralia</taxon>
        <taxon>Lophotrochozoa</taxon>
        <taxon>Mollusca</taxon>
        <taxon>Gastropoda</taxon>
        <taxon>Heterobranchia</taxon>
        <taxon>Euthyneura</taxon>
        <taxon>Panpulmonata</taxon>
        <taxon>Sacoglossa</taxon>
        <taxon>Placobranchoidea</taxon>
        <taxon>Plakobranchidae</taxon>
        <taxon>Elysia</taxon>
    </lineage>
</organism>
<name>A0AAE1ACK0_9GAST</name>
<dbReference type="EMBL" id="JAWDGP010002302">
    <property type="protein sequence ID" value="KAK3784182.1"/>
    <property type="molecule type" value="Genomic_DNA"/>
</dbReference>
<evidence type="ECO:0000256" key="1">
    <source>
        <dbReference type="SAM" id="MobiDB-lite"/>
    </source>
</evidence>
<protein>
    <submittedName>
        <fullName evidence="2">Uncharacterized protein</fullName>
    </submittedName>
</protein>
<dbReference type="Proteomes" id="UP001283361">
    <property type="component" value="Unassembled WGS sequence"/>
</dbReference>
<comment type="caution">
    <text evidence="2">The sequence shown here is derived from an EMBL/GenBank/DDBJ whole genome shotgun (WGS) entry which is preliminary data.</text>
</comment>
<feature type="region of interest" description="Disordered" evidence="1">
    <location>
        <begin position="1"/>
        <end position="20"/>
    </location>
</feature>
<sequence>MRKPDLVSSVEPPRLMSSAEDDNLRQRRWRLTSAVRDRWLTKLPSYIEEVSPYSDTYSGQNRNQQMVKMRLSLLQDPSNNMEFISHNFLKSD</sequence>
<reference evidence="2" key="1">
    <citation type="journal article" date="2023" name="G3 (Bethesda)">
        <title>A reference genome for the long-term kleptoplast-retaining sea slug Elysia crispata morphotype clarki.</title>
        <authorList>
            <person name="Eastman K.E."/>
            <person name="Pendleton A.L."/>
            <person name="Shaikh M.A."/>
            <person name="Suttiyut T."/>
            <person name="Ogas R."/>
            <person name="Tomko P."/>
            <person name="Gavelis G."/>
            <person name="Widhalm J.R."/>
            <person name="Wisecaver J.H."/>
        </authorList>
    </citation>
    <scope>NUCLEOTIDE SEQUENCE</scope>
    <source>
        <strain evidence="2">ECLA1</strain>
    </source>
</reference>
<evidence type="ECO:0000313" key="2">
    <source>
        <dbReference type="EMBL" id="KAK3784182.1"/>
    </source>
</evidence>
<accession>A0AAE1ACK0</accession>
<evidence type="ECO:0000313" key="3">
    <source>
        <dbReference type="Proteomes" id="UP001283361"/>
    </source>
</evidence>
<dbReference type="AlphaFoldDB" id="A0AAE1ACK0"/>
<gene>
    <name evidence="2" type="ORF">RRG08_001491</name>
</gene>
<proteinExistence type="predicted"/>